<evidence type="ECO:0000313" key="1">
    <source>
        <dbReference type="EMBL" id="MBD2721761.1"/>
    </source>
</evidence>
<dbReference type="EMBL" id="JACXAC010000002">
    <property type="protein sequence ID" value="MBD2721761.1"/>
    <property type="molecule type" value="Genomic_DNA"/>
</dbReference>
<proteinExistence type="predicted"/>
<dbReference type="Proteomes" id="UP000606003">
    <property type="component" value="Unassembled WGS sequence"/>
</dbReference>
<keyword evidence="2" id="KW-1185">Reference proteome</keyword>
<reference evidence="1 2" key="1">
    <citation type="submission" date="2020-09" db="EMBL/GenBank/DDBJ databases">
        <authorList>
            <person name="Kim M.K."/>
        </authorList>
    </citation>
    <scope>NUCLEOTIDE SEQUENCE [LARGE SCALE GENOMIC DNA]</scope>
    <source>
        <strain evidence="1 2">BT189</strain>
    </source>
</reference>
<name>A0ABR8JP34_9BACT</name>
<protein>
    <submittedName>
        <fullName evidence="1">Uncharacterized protein</fullName>
    </submittedName>
</protein>
<comment type="caution">
    <text evidence="1">The sequence shown here is derived from an EMBL/GenBank/DDBJ whole genome shotgun (WGS) entry which is preliminary data.</text>
</comment>
<sequence>MMQADLMYNYLNWDPAIHHSIGRYHGVLRHTRKIIREIDAHQAHE</sequence>
<evidence type="ECO:0000313" key="2">
    <source>
        <dbReference type="Proteomes" id="UP000606003"/>
    </source>
</evidence>
<dbReference type="RefSeq" id="WP_190923030.1">
    <property type="nucleotide sequence ID" value="NZ_JACXAC010000002.1"/>
</dbReference>
<organism evidence="1 2">
    <name type="scientific">Hymenobacter armeniacus</name>
    <dbReference type="NCBI Taxonomy" id="2771358"/>
    <lineage>
        <taxon>Bacteria</taxon>
        <taxon>Pseudomonadati</taxon>
        <taxon>Bacteroidota</taxon>
        <taxon>Cytophagia</taxon>
        <taxon>Cytophagales</taxon>
        <taxon>Hymenobacteraceae</taxon>
        <taxon>Hymenobacter</taxon>
    </lineage>
</organism>
<accession>A0ABR8JP34</accession>
<gene>
    <name evidence="1" type="ORF">IC234_06435</name>
</gene>